<feature type="transmembrane region" description="Helical" evidence="7">
    <location>
        <begin position="54"/>
        <end position="78"/>
    </location>
</feature>
<dbReference type="PANTHER" id="PTHR23515">
    <property type="entry name" value="HIGH-AFFINITY NITRATE TRANSPORTER 2.3"/>
    <property type="match status" value="1"/>
</dbReference>
<reference evidence="8 9" key="1">
    <citation type="journal article" date="1991" name="Int. J. Syst. Bacteriol.">
        <title>Description of the erythromycin-producing bacterium Arthrobacter sp. strain NRRL B-3381 as Aeromicrobium erythreum gen. nov., sp. nov.</title>
        <authorList>
            <person name="Miller E.S."/>
            <person name="Woese C.R."/>
            <person name="Brenner S."/>
        </authorList>
    </citation>
    <scope>NUCLEOTIDE SEQUENCE [LARGE SCALE GENOMIC DNA]</scope>
    <source>
        <strain evidence="8 9">AR18</strain>
    </source>
</reference>
<dbReference type="InterPro" id="IPR036259">
    <property type="entry name" value="MFS_trans_sf"/>
</dbReference>
<feature type="transmembrane region" description="Helical" evidence="7">
    <location>
        <begin position="90"/>
        <end position="108"/>
    </location>
</feature>
<accession>A0A0U4AUE5</accession>
<evidence type="ECO:0000256" key="1">
    <source>
        <dbReference type="ARBA" id="ARBA00004141"/>
    </source>
</evidence>
<gene>
    <name evidence="8" type="ORF">AERYTH_04435</name>
</gene>
<feature type="transmembrane region" description="Helical" evidence="7">
    <location>
        <begin position="452"/>
        <end position="477"/>
    </location>
</feature>
<evidence type="ECO:0000313" key="9">
    <source>
        <dbReference type="Proteomes" id="UP000067689"/>
    </source>
</evidence>
<keyword evidence="4 7" id="KW-1133">Transmembrane helix</keyword>
<feature type="compositionally biased region" description="Low complexity" evidence="6">
    <location>
        <begin position="8"/>
        <end position="22"/>
    </location>
</feature>
<feature type="transmembrane region" description="Helical" evidence="7">
    <location>
        <begin position="270"/>
        <end position="291"/>
    </location>
</feature>
<feature type="transmembrane region" description="Helical" evidence="7">
    <location>
        <begin position="483"/>
        <end position="507"/>
    </location>
</feature>
<evidence type="ECO:0000256" key="7">
    <source>
        <dbReference type="SAM" id="Phobius"/>
    </source>
</evidence>
<comment type="similarity">
    <text evidence="2">Belongs to the major facilitator superfamily. Nitrate/nitrite porter (TC 2.A.1.8) family.</text>
</comment>
<feature type="transmembrane region" description="Helical" evidence="7">
    <location>
        <begin position="195"/>
        <end position="220"/>
    </location>
</feature>
<dbReference type="AlphaFoldDB" id="A0A0U4AUE5"/>
<feature type="transmembrane region" description="Helical" evidence="7">
    <location>
        <begin position="303"/>
        <end position="324"/>
    </location>
</feature>
<feature type="transmembrane region" description="Helical" evidence="7">
    <location>
        <begin position="226"/>
        <end position="249"/>
    </location>
</feature>
<evidence type="ECO:0000256" key="3">
    <source>
        <dbReference type="ARBA" id="ARBA00022692"/>
    </source>
</evidence>
<dbReference type="RefSeq" id="WP_083516251.1">
    <property type="nucleotide sequence ID" value="NZ_CP011502.1"/>
</dbReference>
<proteinExistence type="inferred from homology"/>
<protein>
    <submittedName>
        <fullName evidence="8">Nitrate transporter</fullName>
    </submittedName>
</protein>
<evidence type="ECO:0000313" key="8">
    <source>
        <dbReference type="EMBL" id="ALX04000.1"/>
    </source>
</evidence>
<feature type="transmembrane region" description="Helical" evidence="7">
    <location>
        <begin position="394"/>
        <end position="412"/>
    </location>
</feature>
<evidence type="ECO:0000256" key="5">
    <source>
        <dbReference type="ARBA" id="ARBA00023136"/>
    </source>
</evidence>
<dbReference type="CDD" id="cd17341">
    <property type="entry name" value="MFS_NRT2_like"/>
    <property type="match status" value="1"/>
</dbReference>
<dbReference type="SUPFAM" id="SSF103473">
    <property type="entry name" value="MFS general substrate transporter"/>
    <property type="match status" value="1"/>
</dbReference>
<dbReference type="GO" id="GO:0015112">
    <property type="term" value="F:nitrate transmembrane transporter activity"/>
    <property type="evidence" value="ECO:0007669"/>
    <property type="project" value="InterPro"/>
</dbReference>
<feature type="transmembrane region" description="Helical" evidence="7">
    <location>
        <begin position="336"/>
        <end position="359"/>
    </location>
</feature>
<dbReference type="EMBL" id="CP011502">
    <property type="protein sequence ID" value="ALX04000.1"/>
    <property type="molecule type" value="Genomic_DNA"/>
</dbReference>
<dbReference type="OrthoDB" id="9771451at2"/>
<dbReference type="KEGG" id="aer:AERYTH_04435"/>
<dbReference type="GO" id="GO:0016020">
    <property type="term" value="C:membrane"/>
    <property type="evidence" value="ECO:0007669"/>
    <property type="project" value="UniProtKB-SubCell"/>
</dbReference>
<dbReference type="Pfam" id="PF07690">
    <property type="entry name" value="MFS_1"/>
    <property type="match status" value="1"/>
</dbReference>
<dbReference type="Gene3D" id="1.20.1250.20">
    <property type="entry name" value="MFS general substrate transporter like domains"/>
    <property type="match status" value="1"/>
</dbReference>
<sequence>MTIEIDTPRPTATAPDADATAPPRRRTGRWIDHWDPEDTAFWESTGKRVARRNLAWSIFAEHLGFSVWLLWSVTATFLASAGFAFTPQQLFWLVAAPNLVGSLIRLPYTFAVPRFGARNWTVVSAALLLVPTALFAFFVQRPDTPYWVFIVIAATAGVGGGNFASSMASINFFYPASRKGTALGLNAAGGNLGVSLVQLFLPVIVGGAGLFGLVAASGSIHLERAAYVWGGLALVAAAGAFFFMNNLAVASSRPREQLRVVRYRHTWIMAFLYIGTFGSFIGFSAAMPLLIKINFFNQPTPDVVGIGINVASFAFLGALVGSITRPFGGWLADRFGGARVTVASFALMTIGTLAVLVTLTRLTPVPKVDPTTVDPATFTYPDAVRSAVESNEQVFWFFLAAFLFVFAASGMGNGSTYRMIPIIWKVRAEAAGPEGSPERGAALVQATREASAVLGIVGAIGAIGGFLIPMTFGAPWIDDPVAAVRSAFAVFAGFYVVCLLVTWAVYLRPGSAMSRARV</sequence>
<dbReference type="STRING" id="2041.AERYTH_04435"/>
<dbReference type="PATRIC" id="fig|2041.4.peg.926"/>
<feature type="transmembrane region" description="Helical" evidence="7">
    <location>
        <begin position="146"/>
        <end position="174"/>
    </location>
</feature>
<keyword evidence="5 7" id="KW-0472">Membrane</keyword>
<feature type="transmembrane region" description="Helical" evidence="7">
    <location>
        <begin position="120"/>
        <end position="140"/>
    </location>
</feature>
<evidence type="ECO:0000256" key="2">
    <source>
        <dbReference type="ARBA" id="ARBA00008432"/>
    </source>
</evidence>
<evidence type="ECO:0000256" key="4">
    <source>
        <dbReference type="ARBA" id="ARBA00022989"/>
    </source>
</evidence>
<keyword evidence="3 7" id="KW-0812">Transmembrane</keyword>
<comment type="subcellular location">
    <subcellularLocation>
        <location evidence="1">Membrane</location>
        <topology evidence="1">Multi-pass membrane protein</topology>
    </subcellularLocation>
</comment>
<feature type="region of interest" description="Disordered" evidence="6">
    <location>
        <begin position="1"/>
        <end position="28"/>
    </location>
</feature>
<dbReference type="Proteomes" id="UP000067689">
    <property type="component" value="Chromosome"/>
</dbReference>
<keyword evidence="9" id="KW-1185">Reference proteome</keyword>
<dbReference type="InterPro" id="IPR044772">
    <property type="entry name" value="NO3_transporter"/>
</dbReference>
<dbReference type="InterPro" id="IPR011701">
    <property type="entry name" value="MFS"/>
</dbReference>
<evidence type="ECO:0000256" key="6">
    <source>
        <dbReference type="SAM" id="MobiDB-lite"/>
    </source>
</evidence>
<organism evidence="8 9">
    <name type="scientific">Aeromicrobium erythreum</name>
    <dbReference type="NCBI Taxonomy" id="2041"/>
    <lineage>
        <taxon>Bacteria</taxon>
        <taxon>Bacillati</taxon>
        <taxon>Actinomycetota</taxon>
        <taxon>Actinomycetes</taxon>
        <taxon>Propionibacteriales</taxon>
        <taxon>Nocardioidaceae</taxon>
        <taxon>Aeromicrobium</taxon>
    </lineage>
</organism>
<name>A0A0U4AUE5_9ACTN</name>